<dbReference type="EMBL" id="JBHUIR010000054">
    <property type="protein sequence ID" value="MFD2260959.1"/>
    <property type="molecule type" value="Genomic_DNA"/>
</dbReference>
<comment type="caution">
    <text evidence="2">The sequence shown here is derived from an EMBL/GenBank/DDBJ whole genome shotgun (WGS) entry which is preliminary data.</text>
</comment>
<dbReference type="RefSeq" id="WP_345098233.1">
    <property type="nucleotide sequence ID" value="NZ_BAABGS010000012.1"/>
</dbReference>
<keyword evidence="1" id="KW-0472">Membrane</keyword>
<evidence type="ECO:0000256" key="1">
    <source>
        <dbReference type="SAM" id="Phobius"/>
    </source>
</evidence>
<keyword evidence="1" id="KW-1133">Transmembrane helix</keyword>
<proteinExistence type="predicted"/>
<name>A0ABW5DJ70_9HYPH</name>
<organism evidence="2 3">
    <name type="scientific">Chelativorans composti</name>
    <dbReference type="NCBI Taxonomy" id="768533"/>
    <lineage>
        <taxon>Bacteria</taxon>
        <taxon>Pseudomonadati</taxon>
        <taxon>Pseudomonadota</taxon>
        <taxon>Alphaproteobacteria</taxon>
        <taxon>Hyphomicrobiales</taxon>
        <taxon>Phyllobacteriaceae</taxon>
        <taxon>Chelativorans</taxon>
    </lineage>
</organism>
<keyword evidence="1" id="KW-0812">Transmembrane</keyword>
<reference evidence="3" key="1">
    <citation type="journal article" date="2019" name="Int. J. Syst. Evol. Microbiol.">
        <title>The Global Catalogue of Microorganisms (GCM) 10K type strain sequencing project: providing services to taxonomists for standard genome sequencing and annotation.</title>
        <authorList>
            <consortium name="The Broad Institute Genomics Platform"/>
            <consortium name="The Broad Institute Genome Sequencing Center for Infectious Disease"/>
            <person name="Wu L."/>
            <person name="Ma J."/>
        </authorList>
    </citation>
    <scope>NUCLEOTIDE SEQUENCE [LARGE SCALE GENOMIC DNA]</scope>
    <source>
        <strain evidence="3">KCTC 23707</strain>
    </source>
</reference>
<sequence>MKKAMLVIRFAAGGAILSVSLVSIAASVFGYDPSVVRDIVAALGGGVLTAGIFAKAVGLFA</sequence>
<evidence type="ECO:0000313" key="2">
    <source>
        <dbReference type="EMBL" id="MFD2260959.1"/>
    </source>
</evidence>
<feature type="transmembrane region" description="Helical" evidence="1">
    <location>
        <begin position="40"/>
        <end position="60"/>
    </location>
</feature>
<protein>
    <submittedName>
        <fullName evidence="2">Uncharacterized protein</fullName>
    </submittedName>
</protein>
<dbReference type="Proteomes" id="UP001597373">
    <property type="component" value="Unassembled WGS sequence"/>
</dbReference>
<keyword evidence="3" id="KW-1185">Reference proteome</keyword>
<gene>
    <name evidence="2" type="ORF">ACFSMZ_14500</name>
</gene>
<accession>A0ABW5DJ70</accession>
<evidence type="ECO:0000313" key="3">
    <source>
        <dbReference type="Proteomes" id="UP001597373"/>
    </source>
</evidence>